<name>A0A1H9BLT2_9FLAO</name>
<feature type="compositionally biased region" description="Low complexity" evidence="1">
    <location>
        <begin position="145"/>
        <end position="176"/>
    </location>
</feature>
<dbReference type="EMBL" id="FOEI01000003">
    <property type="protein sequence ID" value="SEP89912.1"/>
    <property type="molecule type" value="Genomic_DNA"/>
</dbReference>
<dbReference type="Proteomes" id="UP000198648">
    <property type="component" value="Unassembled WGS sequence"/>
</dbReference>
<reference evidence="3 4" key="1">
    <citation type="submission" date="2016-10" db="EMBL/GenBank/DDBJ databases">
        <authorList>
            <person name="de Groot N.N."/>
        </authorList>
    </citation>
    <scope>NUCLEOTIDE SEQUENCE [LARGE SCALE GENOMIC DNA]</scope>
    <source>
        <strain evidence="3 4">DSM 27078</strain>
    </source>
</reference>
<gene>
    <name evidence="3" type="ORF">SAMN05444005_10391</name>
</gene>
<sequence length="570" mass="63538">MKENKNIERLFQEKFKDFEVTPPDFMWDNIQEKLNPEKKKRRVIPFWFKASGIAASFVALFSVLYFNSDLSRSNNNSSTFNTNGLEQNSNSVSTTIEKENASTNNKEANNTDDKTFENHNNNATVSNSTTESHSNLTSESGNKMTTRSGSNTTSRNSNTSTIISKNTISNSYKNNSAITHNSRKSIKTNSKKNFSNGTTDFALASNNNSIKNKKAKTLNSKSKKQSNTNTEFQFDSSNAVLAQNNQNPIKTGNQNQNQKSSIDFDINNNNNSAIINPNNSIISNENNNAVATIIGEPKTDSIVLATVQTEENPLEKLLREKESNKVAKEKEDFSKWAVNSFISPVYFNSFSEGSPLSQEFASNSKTYNNTTSYGVGLSYQLSKKLAIKTGIGNLNLDYSTNDVLFYSSYEDQTGKSDTNIERNRNGKYLVLQNQLEKTVNIEEEIIASGQNSGSLNQQIQYVEVPMELSYALLDKKFGIAVKGGMSTLFLTKNSVAIETDNRFMEIGKASNLNSVHFSSNLGLGFSYNFLKNFQANVEPTLKYQINTFNENAGNFKPYVIGINTGISYKF</sequence>
<keyword evidence="2" id="KW-1133">Transmembrane helix</keyword>
<evidence type="ECO:0000313" key="4">
    <source>
        <dbReference type="Proteomes" id="UP000198648"/>
    </source>
</evidence>
<keyword evidence="4" id="KW-1185">Reference proteome</keyword>
<keyword evidence="2" id="KW-0472">Membrane</keyword>
<dbReference type="STRING" id="1299341.SAMN05444005_10391"/>
<feature type="region of interest" description="Disordered" evidence="1">
    <location>
        <begin position="78"/>
        <end position="205"/>
    </location>
</feature>
<dbReference type="RefSeq" id="WP_091467113.1">
    <property type="nucleotide sequence ID" value="NZ_FOEI01000003.1"/>
</dbReference>
<dbReference type="AlphaFoldDB" id="A0A1H9BLT2"/>
<protein>
    <recommendedName>
        <fullName evidence="5">Outer membrane protein beta-barrel domain-containing protein</fullName>
    </recommendedName>
</protein>
<dbReference type="OrthoDB" id="1113942at2"/>
<feature type="compositionally biased region" description="Polar residues" evidence="1">
    <location>
        <begin position="84"/>
        <end position="108"/>
    </location>
</feature>
<dbReference type="SUPFAM" id="SSF56925">
    <property type="entry name" value="OMPA-like"/>
    <property type="match status" value="1"/>
</dbReference>
<accession>A0A1H9BLT2</accession>
<evidence type="ECO:0008006" key="5">
    <source>
        <dbReference type="Google" id="ProtNLM"/>
    </source>
</evidence>
<evidence type="ECO:0000256" key="2">
    <source>
        <dbReference type="SAM" id="Phobius"/>
    </source>
</evidence>
<feature type="compositionally biased region" description="Polar residues" evidence="1">
    <location>
        <begin position="118"/>
        <end position="144"/>
    </location>
</feature>
<organism evidence="3 4">
    <name type="scientific">Flavobacterium urocaniciphilum</name>
    <dbReference type="NCBI Taxonomy" id="1299341"/>
    <lineage>
        <taxon>Bacteria</taxon>
        <taxon>Pseudomonadati</taxon>
        <taxon>Bacteroidota</taxon>
        <taxon>Flavobacteriia</taxon>
        <taxon>Flavobacteriales</taxon>
        <taxon>Flavobacteriaceae</taxon>
        <taxon>Flavobacterium</taxon>
    </lineage>
</organism>
<keyword evidence="2" id="KW-0812">Transmembrane</keyword>
<feature type="transmembrane region" description="Helical" evidence="2">
    <location>
        <begin position="46"/>
        <end position="66"/>
    </location>
</feature>
<proteinExistence type="predicted"/>
<feature type="compositionally biased region" description="Basic residues" evidence="1">
    <location>
        <begin position="181"/>
        <end position="190"/>
    </location>
</feature>
<evidence type="ECO:0000256" key="1">
    <source>
        <dbReference type="SAM" id="MobiDB-lite"/>
    </source>
</evidence>
<evidence type="ECO:0000313" key="3">
    <source>
        <dbReference type="EMBL" id="SEP89912.1"/>
    </source>
</evidence>
<dbReference type="InterPro" id="IPR011250">
    <property type="entry name" value="OMP/PagP_B-barrel"/>
</dbReference>